<feature type="coiled-coil region" evidence="1">
    <location>
        <begin position="81"/>
        <end position="108"/>
    </location>
</feature>
<evidence type="ECO:0000259" key="2">
    <source>
        <dbReference type="PROSITE" id="PS50048"/>
    </source>
</evidence>
<dbReference type="PROSITE" id="PS50048">
    <property type="entry name" value="ZN2_CY6_FUNGAL_2"/>
    <property type="match status" value="1"/>
</dbReference>
<evidence type="ECO:0000313" key="4">
    <source>
        <dbReference type="Proteomes" id="UP000439903"/>
    </source>
</evidence>
<name>A0A8H4EN10_GIGMA</name>
<dbReference type="InterPro" id="IPR036864">
    <property type="entry name" value="Zn2-C6_fun-type_DNA-bd_sf"/>
</dbReference>
<dbReference type="AlphaFoldDB" id="A0A8H4EN10"/>
<reference evidence="3 4" key="1">
    <citation type="journal article" date="2019" name="Environ. Microbiol.">
        <title>At the nexus of three kingdoms: the genome of the mycorrhizal fungus Gigaspora margarita provides insights into plant, endobacterial and fungal interactions.</title>
        <authorList>
            <person name="Venice F."/>
            <person name="Ghignone S."/>
            <person name="Salvioli di Fossalunga A."/>
            <person name="Amselem J."/>
            <person name="Novero M."/>
            <person name="Xianan X."/>
            <person name="Sedzielewska Toro K."/>
            <person name="Morin E."/>
            <person name="Lipzen A."/>
            <person name="Grigoriev I.V."/>
            <person name="Henrissat B."/>
            <person name="Martin F.M."/>
            <person name="Bonfante P."/>
        </authorList>
    </citation>
    <scope>NUCLEOTIDE SEQUENCE [LARGE SCALE GENOMIC DNA]</scope>
    <source>
        <strain evidence="3 4">BEG34</strain>
    </source>
</reference>
<dbReference type="OrthoDB" id="2457496at2759"/>
<keyword evidence="1" id="KW-0175">Coiled coil</keyword>
<proteinExistence type="predicted"/>
<sequence length="203" mass="24492">MASSSFSFPFENRHQETNQANYHERLQFPENYQDGFQLPSENYHEQYNMTHLYYQYSPENHLEQDQIHLKNHQELISFNERESHLNEKEFLLNERESLLSERESHLKEKEYQFKKEKSQHETTKAFLDFFRNLLGDNFFHYHDKFLESSQNSLSFQEMSEEGKRKPIACDICRVRKKKCVGGKIGKESCEHCSKKKKDCSYLQ</sequence>
<evidence type="ECO:0000256" key="1">
    <source>
        <dbReference type="SAM" id="Coils"/>
    </source>
</evidence>
<dbReference type="GO" id="GO:0008270">
    <property type="term" value="F:zinc ion binding"/>
    <property type="evidence" value="ECO:0007669"/>
    <property type="project" value="InterPro"/>
</dbReference>
<protein>
    <recommendedName>
        <fullName evidence="2">Zn(2)-C6 fungal-type domain-containing protein</fullName>
    </recommendedName>
</protein>
<dbReference type="SUPFAM" id="SSF57701">
    <property type="entry name" value="Zn2/Cys6 DNA-binding domain"/>
    <property type="match status" value="1"/>
</dbReference>
<organism evidence="3 4">
    <name type="scientific">Gigaspora margarita</name>
    <dbReference type="NCBI Taxonomy" id="4874"/>
    <lineage>
        <taxon>Eukaryota</taxon>
        <taxon>Fungi</taxon>
        <taxon>Fungi incertae sedis</taxon>
        <taxon>Mucoromycota</taxon>
        <taxon>Glomeromycotina</taxon>
        <taxon>Glomeromycetes</taxon>
        <taxon>Diversisporales</taxon>
        <taxon>Gigasporaceae</taxon>
        <taxon>Gigaspora</taxon>
    </lineage>
</organism>
<dbReference type="InterPro" id="IPR001138">
    <property type="entry name" value="Zn2Cys6_DnaBD"/>
</dbReference>
<evidence type="ECO:0000313" key="3">
    <source>
        <dbReference type="EMBL" id="KAF0520571.1"/>
    </source>
</evidence>
<accession>A0A8H4EN10</accession>
<dbReference type="PROSITE" id="PS00463">
    <property type="entry name" value="ZN2_CY6_FUNGAL_1"/>
    <property type="match status" value="1"/>
</dbReference>
<comment type="caution">
    <text evidence="3">The sequence shown here is derived from an EMBL/GenBank/DDBJ whole genome shotgun (WGS) entry which is preliminary data.</text>
</comment>
<keyword evidence="4" id="KW-1185">Reference proteome</keyword>
<dbReference type="EMBL" id="WTPW01000349">
    <property type="protein sequence ID" value="KAF0520571.1"/>
    <property type="molecule type" value="Genomic_DNA"/>
</dbReference>
<dbReference type="CDD" id="cd00067">
    <property type="entry name" value="GAL4"/>
    <property type="match status" value="1"/>
</dbReference>
<dbReference type="Gene3D" id="4.10.240.10">
    <property type="entry name" value="Zn(2)-C6 fungal-type DNA-binding domain"/>
    <property type="match status" value="1"/>
</dbReference>
<dbReference type="Pfam" id="PF00172">
    <property type="entry name" value="Zn_clus"/>
    <property type="match status" value="1"/>
</dbReference>
<dbReference type="Proteomes" id="UP000439903">
    <property type="component" value="Unassembled WGS sequence"/>
</dbReference>
<dbReference type="GO" id="GO:0000981">
    <property type="term" value="F:DNA-binding transcription factor activity, RNA polymerase II-specific"/>
    <property type="evidence" value="ECO:0007669"/>
    <property type="project" value="InterPro"/>
</dbReference>
<feature type="domain" description="Zn(2)-C6 fungal-type" evidence="2">
    <location>
        <begin position="168"/>
        <end position="201"/>
    </location>
</feature>
<gene>
    <name evidence="3" type="ORF">F8M41_016217</name>
</gene>